<evidence type="ECO:0000313" key="2">
    <source>
        <dbReference type="EMBL" id="KXS31624.1"/>
    </source>
</evidence>
<evidence type="ECO:0000256" key="1">
    <source>
        <dbReference type="SAM" id="MobiDB-lite"/>
    </source>
</evidence>
<feature type="region of interest" description="Disordered" evidence="1">
    <location>
        <begin position="314"/>
        <end position="335"/>
    </location>
</feature>
<comment type="caution">
    <text evidence="2">The sequence shown here is derived from an EMBL/GenBank/DDBJ whole genome shotgun (WGS) entry which is preliminary data.</text>
</comment>
<name>A0A139BRJ0_9PROT</name>
<accession>A0A139BRJ0</accession>
<sequence length="335" mass="38547">MRQSMPPIRNWDKPFSMFYDETNNIRRLTLSEVGLNAPENRSFVLAGIVLQPGQHIENIDALRAMLQVQANAMEIKFKHVAQGDYEAALASRCLNSFLTWLLDQGVLIHYSQLSILYWSLIDIIESLMLDNTFGINEYHMHLKSELYDIVTRSPAEFMSLLHSFAYPNVDRGRIKAFLGAVSDFLDRHSPENRNDGTMLLKQTLRQAVRMDELVFLHDNEPGELIQDFGMHFLRSVYVFKNASHTFDRETYVEKVLQSFDVLDGQRRVDYRFVDSKANTTYACSCLTLWPGLWASISNTSRTIRLRRLRSARLASPNCRSKTSQSSESSSTALMR</sequence>
<dbReference type="AlphaFoldDB" id="A0A139BRJ0"/>
<dbReference type="EMBL" id="LSLI01000065">
    <property type="protein sequence ID" value="KXS31624.1"/>
    <property type="molecule type" value="Genomic_DNA"/>
</dbReference>
<dbReference type="Proteomes" id="UP000070578">
    <property type="component" value="Unassembled WGS sequence"/>
</dbReference>
<reference evidence="2 3" key="2">
    <citation type="submission" date="2016-03" db="EMBL/GenBank/DDBJ databases">
        <title>New uncultured bacterium of the family Gallionellaceae from acid mine drainage: description and reconstruction of genome based on metagenomic analysis of microbial community.</title>
        <authorList>
            <person name="Kadnikov V."/>
            <person name="Ivasenko D."/>
            <person name="Beletsky A."/>
            <person name="Mardanov A."/>
            <person name="Danilova E."/>
            <person name="Pimenov N."/>
            <person name="Karnachuk O."/>
            <person name="Ravin N."/>
        </authorList>
    </citation>
    <scope>NUCLEOTIDE SEQUENCE [LARGE SCALE GENOMIC DNA]</scope>
    <source>
        <strain evidence="2">ShG14-8</strain>
    </source>
</reference>
<evidence type="ECO:0008006" key="4">
    <source>
        <dbReference type="Google" id="ProtNLM"/>
    </source>
</evidence>
<reference evidence="2 3" key="1">
    <citation type="submission" date="2016-02" db="EMBL/GenBank/DDBJ databases">
        <authorList>
            <person name="Wen L."/>
            <person name="He K."/>
            <person name="Yang H."/>
        </authorList>
    </citation>
    <scope>NUCLEOTIDE SEQUENCE [LARGE SCALE GENOMIC DNA]</scope>
    <source>
        <strain evidence="2">ShG14-8</strain>
    </source>
</reference>
<gene>
    <name evidence="2" type="ORF">AWT59_2258</name>
</gene>
<evidence type="ECO:0000313" key="3">
    <source>
        <dbReference type="Proteomes" id="UP000070578"/>
    </source>
</evidence>
<organism evidence="2 3">
    <name type="scientific">Candidatus Gallionella acididurans</name>
    <dbReference type="NCBI Taxonomy" id="1796491"/>
    <lineage>
        <taxon>Bacteria</taxon>
        <taxon>Pseudomonadati</taxon>
        <taxon>Pseudomonadota</taxon>
        <taxon>Betaproteobacteria</taxon>
        <taxon>Nitrosomonadales</taxon>
        <taxon>Gallionellaceae</taxon>
        <taxon>Gallionella</taxon>
    </lineage>
</organism>
<proteinExistence type="predicted"/>
<protein>
    <recommendedName>
        <fullName evidence="4">DUF3800 domain-containing protein</fullName>
    </recommendedName>
</protein>